<dbReference type="InterPro" id="IPR023148">
    <property type="entry name" value="tRNA_m1G_MeTrfase_C_sf"/>
</dbReference>
<dbReference type="EC" id="2.1.1.228" evidence="5 15"/>
<dbReference type="PANTHER" id="PTHR46417">
    <property type="entry name" value="TRNA (GUANINE-N(1)-)-METHYLTRANSFERASE"/>
    <property type="match status" value="1"/>
</dbReference>
<dbReference type="NCBIfam" id="TIGR00088">
    <property type="entry name" value="trmD"/>
    <property type="match status" value="1"/>
</dbReference>
<evidence type="ECO:0000256" key="12">
    <source>
        <dbReference type="ARBA" id="ARBA00029736"/>
    </source>
</evidence>
<evidence type="ECO:0000313" key="20">
    <source>
        <dbReference type="EMBL" id="VGO16578.1"/>
    </source>
</evidence>
<proteinExistence type="inferred from homology"/>
<dbReference type="InterPro" id="IPR029026">
    <property type="entry name" value="tRNA_m1G_MTases_N"/>
</dbReference>
<keyword evidence="9 15" id="KW-0808">Transferase</keyword>
<evidence type="ECO:0000256" key="14">
    <source>
        <dbReference type="ARBA" id="ARBA00047783"/>
    </source>
</evidence>
<comment type="similarity">
    <text evidence="3 15 17">Belongs to the RNA methyltransferase TrmD family.</text>
</comment>
<organism evidence="20 21">
    <name type="scientific">Pontiella desulfatans</name>
    <dbReference type="NCBI Taxonomy" id="2750659"/>
    <lineage>
        <taxon>Bacteria</taxon>
        <taxon>Pseudomonadati</taxon>
        <taxon>Kiritimatiellota</taxon>
        <taxon>Kiritimatiellia</taxon>
        <taxon>Kiritimatiellales</taxon>
        <taxon>Pontiellaceae</taxon>
        <taxon>Pontiella</taxon>
    </lineage>
</organism>
<dbReference type="NCBIfam" id="NF000648">
    <property type="entry name" value="PRK00026.1"/>
    <property type="match status" value="1"/>
</dbReference>
<dbReference type="RefSeq" id="WP_136082070.1">
    <property type="nucleotide sequence ID" value="NZ_CAAHFG010000003.1"/>
</dbReference>
<evidence type="ECO:0000256" key="2">
    <source>
        <dbReference type="ARBA" id="ARBA00004496"/>
    </source>
</evidence>
<dbReference type="PIRSF" id="PIRSF000386">
    <property type="entry name" value="tRNA_mtase"/>
    <property type="match status" value="1"/>
</dbReference>
<feature type="binding site" evidence="15 16">
    <location>
        <begin position="135"/>
        <end position="140"/>
    </location>
    <ligand>
        <name>S-adenosyl-L-methionine</name>
        <dbReference type="ChEBI" id="CHEBI:59789"/>
    </ligand>
</feature>
<dbReference type="InterPro" id="IPR002649">
    <property type="entry name" value="tRNA_m1G_MeTrfase_TrmD"/>
</dbReference>
<comment type="catalytic activity">
    <reaction evidence="14 15 17">
        <text>guanosine(37) in tRNA + S-adenosyl-L-methionine = N(1)-methylguanosine(37) in tRNA + S-adenosyl-L-homocysteine + H(+)</text>
        <dbReference type="Rhea" id="RHEA:36899"/>
        <dbReference type="Rhea" id="RHEA-COMP:10145"/>
        <dbReference type="Rhea" id="RHEA-COMP:10147"/>
        <dbReference type="ChEBI" id="CHEBI:15378"/>
        <dbReference type="ChEBI" id="CHEBI:57856"/>
        <dbReference type="ChEBI" id="CHEBI:59789"/>
        <dbReference type="ChEBI" id="CHEBI:73542"/>
        <dbReference type="ChEBI" id="CHEBI:74269"/>
        <dbReference type="EC" id="2.1.1.228"/>
    </reaction>
</comment>
<comment type="function">
    <text evidence="1 15 17">Specifically methylates guanosine-37 in various tRNAs.</text>
</comment>
<dbReference type="SUPFAM" id="SSF75217">
    <property type="entry name" value="alpha/beta knot"/>
    <property type="match status" value="1"/>
</dbReference>
<gene>
    <name evidence="15 20" type="primary">trmD</name>
    <name evidence="20" type="ORF">PDESU_05169</name>
</gene>
<keyword evidence="7 15" id="KW-0963">Cytoplasm</keyword>
<dbReference type="PANTHER" id="PTHR46417:SF1">
    <property type="entry name" value="TRNA (GUANINE-N(1)-)-METHYLTRANSFERASE"/>
    <property type="match status" value="1"/>
</dbReference>
<evidence type="ECO:0000259" key="19">
    <source>
        <dbReference type="Pfam" id="PF01746"/>
    </source>
</evidence>
<evidence type="ECO:0000256" key="16">
    <source>
        <dbReference type="PIRSR" id="PIRSR000386-1"/>
    </source>
</evidence>
<dbReference type="FunFam" id="3.40.1280.10:FF:000001">
    <property type="entry name" value="tRNA (guanine-N(1)-)-methyltransferase"/>
    <property type="match status" value="1"/>
</dbReference>
<name>A0A6C2U900_PONDE</name>
<dbReference type="CDD" id="cd18080">
    <property type="entry name" value="TrmD-like"/>
    <property type="match status" value="1"/>
</dbReference>
<evidence type="ECO:0000256" key="18">
    <source>
        <dbReference type="SAM" id="MobiDB-lite"/>
    </source>
</evidence>
<feature type="binding site" evidence="15 16">
    <location>
        <position position="115"/>
    </location>
    <ligand>
        <name>S-adenosyl-L-methionine</name>
        <dbReference type="ChEBI" id="CHEBI:59789"/>
    </ligand>
</feature>
<keyword evidence="10 15" id="KW-0949">S-adenosyl-L-methionine</keyword>
<dbReference type="HAMAP" id="MF_00605">
    <property type="entry name" value="TrmD"/>
    <property type="match status" value="1"/>
</dbReference>
<evidence type="ECO:0000313" key="21">
    <source>
        <dbReference type="Proteomes" id="UP000366872"/>
    </source>
</evidence>
<feature type="region of interest" description="Disordered" evidence="18">
    <location>
        <begin position="216"/>
        <end position="238"/>
    </location>
</feature>
<evidence type="ECO:0000256" key="13">
    <source>
        <dbReference type="ARBA" id="ARBA00033392"/>
    </source>
</evidence>
<evidence type="ECO:0000256" key="9">
    <source>
        <dbReference type="ARBA" id="ARBA00022679"/>
    </source>
</evidence>
<evidence type="ECO:0000256" key="10">
    <source>
        <dbReference type="ARBA" id="ARBA00022691"/>
    </source>
</evidence>
<accession>A0A6C2U900</accession>
<dbReference type="GO" id="GO:0052906">
    <property type="term" value="F:tRNA (guanine(37)-N1)-methyltransferase activity"/>
    <property type="evidence" value="ECO:0007669"/>
    <property type="project" value="UniProtKB-UniRule"/>
</dbReference>
<feature type="compositionally biased region" description="Basic and acidic residues" evidence="18">
    <location>
        <begin position="216"/>
        <end position="226"/>
    </location>
</feature>
<dbReference type="GO" id="GO:0005829">
    <property type="term" value="C:cytosol"/>
    <property type="evidence" value="ECO:0007669"/>
    <property type="project" value="TreeGrafter"/>
</dbReference>
<protein>
    <recommendedName>
        <fullName evidence="6 15">tRNA (guanine-N(1)-)-methyltransferase</fullName>
        <ecNumber evidence="5 15">2.1.1.228</ecNumber>
    </recommendedName>
    <alternativeName>
        <fullName evidence="12 15">M1G-methyltransferase</fullName>
    </alternativeName>
    <alternativeName>
        <fullName evidence="13 15">tRNA [GM37] methyltransferase</fullName>
    </alternativeName>
</protein>
<evidence type="ECO:0000256" key="1">
    <source>
        <dbReference type="ARBA" id="ARBA00002634"/>
    </source>
</evidence>
<evidence type="ECO:0000256" key="7">
    <source>
        <dbReference type="ARBA" id="ARBA00022490"/>
    </source>
</evidence>
<keyword evidence="21" id="KW-1185">Reference proteome</keyword>
<evidence type="ECO:0000256" key="5">
    <source>
        <dbReference type="ARBA" id="ARBA00012807"/>
    </source>
</evidence>
<dbReference type="Proteomes" id="UP000366872">
    <property type="component" value="Unassembled WGS sequence"/>
</dbReference>
<dbReference type="FunFam" id="1.10.1270.20:FF:000001">
    <property type="entry name" value="tRNA (guanine-N(1)-)-methyltransferase"/>
    <property type="match status" value="1"/>
</dbReference>
<evidence type="ECO:0000256" key="8">
    <source>
        <dbReference type="ARBA" id="ARBA00022603"/>
    </source>
</evidence>
<dbReference type="InterPro" id="IPR029028">
    <property type="entry name" value="Alpha/beta_knot_MTases"/>
</dbReference>
<comment type="subcellular location">
    <subcellularLocation>
        <location evidence="2 15 17">Cytoplasm</location>
    </subcellularLocation>
</comment>
<dbReference type="GO" id="GO:0002939">
    <property type="term" value="P:tRNA N1-guanine methylation"/>
    <property type="evidence" value="ECO:0007669"/>
    <property type="project" value="TreeGrafter"/>
</dbReference>
<keyword evidence="8 15" id="KW-0489">Methyltransferase</keyword>
<comment type="subunit">
    <text evidence="4 15 17">Homodimer.</text>
</comment>
<sequence>MSSVLKVDVVTLFPGMLSGFLEESMMKRASKAGLVEFRIINPRDFTTDKHNTTDDRPFGGGPGMVMKCEPLFAAVESVKTPESRVLLMTPAGKTFRQADARRLADDCSHLIFICGHYEGVDERVREALVDEEISIGDYVLTNGALSAAVVIDAVVRLLPGALGAGEIATEDESFSSGLLEFPQYTRPPEFRGMEVPEILFSGDHGKIAEWRNEQALQRTKERRSDLLPDNTEIGENNA</sequence>
<dbReference type="AlphaFoldDB" id="A0A6C2U900"/>
<reference evidence="20 21" key="1">
    <citation type="submission" date="2019-04" db="EMBL/GenBank/DDBJ databases">
        <authorList>
            <person name="Van Vliet M D."/>
        </authorList>
    </citation>
    <scope>NUCLEOTIDE SEQUENCE [LARGE SCALE GENOMIC DNA]</scope>
    <source>
        <strain evidence="20 21">F1</strain>
    </source>
</reference>
<dbReference type="Gene3D" id="3.40.1280.10">
    <property type="match status" value="1"/>
</dbReference>
<dbReference type="EMBL" id="CAAHFG010000003">
    <property type="protein sequence ID" value="VGO16578.1"/>
    <property type="molecule type" value="Genomic_DNA"/>
</dbReference>
<evidence type="ECO:0000256" key="4">
    <source>
        <dbReference type="ARBA" id="ARBA00011738"/>
    </source>
</evidence>
<dbReference type="InterPro" id="IPR016009">
    <property type="entry name" value="tRNA_MeTrfase_TRMD/TRM10"/>
</dbReference>
<evidence type="ECO:0000256" key="15">
    <source>
        <dbReference type="HAMAP-Rule" id="MF_00605"/>
    </source>
</evidence>
<evidence type="ECO:0000256" key="11">
    <source>
        <dbReference type="ARBA" id="ARBA00022694"/>
    </source>
</evidence>
<evidence type="ECO:0000256" key="17">
    <source>
        <dbReference type="RuleBase" id="RU003464"/>
    </source>
</evidence>
<dbReference type="Gene3D" id="1.10.1270.20">
    <property type="entry name" value="tRNA(m1g37)methyltransferase, domain 2"/>
    <property type="match status" value="1"/>
</dbReference>
<dbReference type="Pfam" id="PF01746">
    <property type="entry name" value="tRNA_m1G_MT"/>
    <property type="match status" value="1"/>
</dbReference>
<keyword evidence="11 15" id="KW-0819">tRNA processing</keyword>
<evidence type="ECO:0000256" key="3">
    <source>
        <dbReference type="ARBA" id="ARBA00007630"/>
    </source>
</evidence>
<feature type="domain" description="tRNA methyltransferase TRMD/TRM10-type" evidence="19">
    <location>
        <begin position="5"/>
        <end position="227"/>
    </location>
</feature>
<evidence type="ECO:0000256" key="6">
    <source>
        <dbReference type="ARBA" id="ARBA00014679"/>
    </source>
</evidence>